<dbReference type="Gene3D" id="3.30.429.10">
    <property type="entry name" value="Macrophage Migration Inhibitory Factor"/>
    <property type="match status" value="1"/>
</dbReference>
<dbReference type="Pfam" id="PF14832">
    <property type="entry name" value="Tautomerase_3"/>
    <property type="match status" value="1"/>
</dbReference>
<comment type="caution">
    <text evidence="2">The sequence shown here is derived from an EMBL/GenBank/DDBJ whole genome shotgun (WGS) entry which is preliminary data.</text>
</comment>
<dbReference type="EMBL" id="MNUE01000040">
    <property type="protein sequence ID" value="OJD32215.1"/>
    <property type="molecule type" value="Genomic_DNA"/>
</dbReference>
<name>A0A1J9RUW7_9PEZI</name>
<proteinExistence type="predicted"/>
<dbReference type="RefSeq" id="XP_020128475.1">
    <property type="nucleotide sequence ID" value="XM_020275446.1"/>
</dbReference>
<reference evidence="2 3" key="1">
    <citation type="submission" date="2016-10" db="EMBL/GenBank/DDBJ databases">
        <title>Proteomics and genomics reveal pathogen-plant mechanisms compatible with a hemibiotrophic lifestyle of Diplodia corticola.</title>
        <authorList>
            <person name="Fernandes I."/>
            <person name="De Jonge R."/>
            <person name="Van De Peer Y."/>
            <person name="Devreese B."/>
            <person name="Alves A."/>
            <person name="Esteves A.C."/>
        </authorList>
    </citation>
    <scope>NUCLEOTIDE SEQUENCE [LARGE SCALE GENOMIC DNA]</scope>
    <source>
        <strain evidence="2 3">CBS 112549</strain>
    </source>
</reference>
<evidence type="ECO:0000313" key="3">
    <source>
        <dbReference type="Proteomes" id="UP000183809"/>
    </source>
</evidence>
<dbReference type="AlphaFoldDB" id="A0A1J9RUW7"/>
<sequence>MPLWRVFHPDNTFTTKEERDALSADITKIYTKAGLPAFYVVVIFNAVPAEKIYVGGVSNDKAGTPFIRIVFENIARKMGSSDRKSGFLSRVDEVLKPYIADKGYDWEYHGLETDRELWKLNGLVPPGTGTEGEQLWVKENKAVPYE</sequence>
<protein>
    <submittedName>
        <fullName evidence="2">4-oxalocrotonate tautomerase</fullName>
    </submittedName>
</protein>
<feature type="domain" description="Tautomerase cis-CaaD-like" evidence="1">
    <location>
        <begin position="1"/>
        <end position="141"/>
    </location>
</feature>
<organism evidence="2 3">
    <name type="scientific">Diplodia corticola</name>
    <dbReference type="NCBI Taxonomy" id="236234"/>
    <lineage>
        <taxon>Eukaryota</taxon>
        <taxon>Fungi</taxon>
        <taxon>Dikarya</taxon>
        <taxon>Ascomycota</taxon>
        <taxon>Pezizomycotina</taxon>
        <taxon>Dothideomycetes</taxon>
        <taxon>Dothideomycetes incertae sedis</taxon>
        <taxon>Botryosphaeriales</taxon>
        <taxon>Botryosphaeriaceae</taxon>
        <taxon>Diplodia</taxon>
    </lineage>
</organism>
<dbReference type="Proteomes" id="UP000183809">
    <property type="component" value="Unassembled WGS sequence"/>
</dbReference>
<dbReference type="OrthoDB" id="2129288at2759"/>
<evidence type="ECO:0000313" key="2">
    <source>
        <dbReference type="EMBL" id="OJD32215.1"/>
    </source>
</evidence>
<accession>A0A1J9RUW7</accession>
<dbReference type="InterPro" id="IPR014347">
    <property type="entry name" value="Tautomerase/MIF_sf"/>
</dbReference>
<evidence type="ECO:0000259" key="1">
    <source>
        <dbReference type="Pfam" id="PF14832"/>
    </source>
</evidence>
<keyword evidence="3" id="KW-1185">Reference proteome</keyword>
<dbReference type="GeneID" id="31015707"/>
<dbReference type="InterPro" id="IPR028116">
    <property type="entry name" value="Cis-CaaD-like"/>
</dbReference>
<gene>
    <name evidence="2" type="ORF">BKCO1_4000037</name>
</gene>